<dbReference type="PANTHER" id="PTHR24340:SF37">
    <property type="entry name" value="HOMEOBOX PROTEIN SLOU"/>
    <property type="match status" value="1"/>
</dbReference>
<feature type="compositionally biased region" description="Polar residues" evidence="7">
    <location>
        <begin position="361"/>
        <end position="383"/>
    </location>
</feature>
<comment type="subcellular location">
    <subcellularLocation>
        <location evidence="1 5 6">Nucleus</location>
    </subcellularLocation>
</comment>
<keyword evidence="3 5" id="KW-0371">Homeobox</keyword>
<organism evidence="9">
    <name type="scientific">Bactrocera latifrons</name>
    <name type="common">Malaysian fruit fly</name>
    <name type="synonym">Chaetodacus latifrons</name>
    <dbReference type="NCBI Taxonomy" id="174628"/>
    <lineage>
        <taxon>Eukaryota</taxon>
        <taxon>Metazoa</taxon>
        <taxon>Ecdysozoa</taxon>
        <taxon>Arthropoda</taxon>
        <taxon>Hexapoda</taxon>
        <taxon>Insecta</taxon>
        <taxon>Pterygota</taxon>
        <taxon>Neoptera</taxon>
        <taxon>Endopterygota</taxon>
        <taxon>Diptera</taxon>
        <taxon>Brachycera</taxon>
        <taxon>Muscomorpha</taxon>
        <taxon>Tephritoidea</taxon>
        <taxon>Tephritidae</taxon>
        <taxon>Bactrocera</taxon>
        <taxon>Bactrocera</taxon>
    </lineage>
</organism>
<gene>
    <name evidence="9" type="primary">slou</name>
    <name evidence="9" type="ORF">c1_g1_i1</name>
</gene>
<feature type="region of interest" description="Disordered" evidence="7">
    <location>
        <begin position="572"/>
        <end position="669"/>
    </location>
</feature>
<dbReference type="GO" id="GO:0000981">
    <property type="term" value="F:DNA-binding transcription factor activity, RNA polymerase II-specific"/>
    <property type="evidence" value="ECO:0007669"/>
    <property type="project" value="InterPro"/>
</dbReference>
<feature type="region of interest" description="Disordered" evidence="7">
    <location>
        <begin position="316"/>
        <end position="418"/>
    </location>
</feature>
<feature type="non-terminal residue" evidence="9">
    <location>
        <position position="1"/>
    </location>
</feature>
<feature type="compositionally biased region" description="Low complexity" evidence="7">
    <location>
        <begin position="384"/>
        <end position="397"/>
    </location>
</feature>
<feature type="compositionally biased region" description="Gly residues" evidence="7">
    <location>
        <begin position="648"/>
        <end position="663"/>
    </location>
</feature>
<dbReference type="GO" id="GO:0005634">
    <property type="term" value="C:nucleus"/>
    <property type="evidence" value="ECO:0007669"/>
    <property type="project" value="UniProtKB-SubCell"/>
</dbReference>
<dbReference type="CDD" id="cd00086">
    <property type="entry name" value="homeodomain"/>
    <property type="match status" value="1"/>
</dbReference>
<dbReference type="EMBL" id="GDHF01027153">
    <property type="protein sequence ID" value="JAI25161.1"/>
    <property type="molecule type" value="Transcribed_RNA"/>
</dbReference>
<feature type="compositionally biased region" description="Basic residues" evidence="7">
    <location>
        <begin position="258"/>
        <end position="274"/>
    </location>
</feature>
<dbReference type="PROSITE" id="PS00027">
    <property type="entry name" value="HOMEOBOX_1"/>
    <property type="match status" value="1"/>
</dbReference>
<feature type="domain" description="Homeobox" evidence="8">
    <location>
        <begin position="663"/>
        <end position="723"/>
    </location>
</feature>
<evidence type="ECO:0000256" key="1">
    <source>
        <dbReference type="ARBA" id="ARBA00004123"/>
    </source>
</evidence>
<evidence type="ECO:0000256" key="3">
    <source>
        <dbReference type="ARBA" id="ARBA00023155"/>
    </source>
</evidence>
<evidence type="ECO:0000259" key="8">
    <source>
        <dbReference type="PROSITE" id="PS50071"/>
    </source>
</evidence>
<feature type="compositionally biased region" description="Polar residues" evidence="7">
    <location>
        <begin position="401"/>
        <end position="415"/>
    </location>
</feature>
<protein>
    <submittedName>
        <fullName evidence="9">Homeobox protein slou</fullName>
    </submittedName>
</protein>
<feature type="region of interest" description="Disordered" evidence="7">
    <location>
        <begin position="502"/>
        <end position="554"/>
    </location>
</feature>
<evidence type="ECO:0000256" key="6">
    <source>
        <dbReference type="RuleBase" id="RU000682"/>
    </source>
</evidence>
<sequence>VKSKTREINKIQSNNLIVSQNLFGKMVMLQSPAKSAEASPANTVGDQLSPNSNPESPKSNTSPEISCSNAAVTATPTATIACSSSTSKIPKFIINQQSPSVTDGCAGSNTSTMTSTGKISNANGDSLRYSLERLKQMTELNVVNRLSPTAKAGDFPEHGDMEKYKNNNNNNSNSVSNYNTNGNCPNGSKHESNIRRSVSPPPSTYHSPPLRKVIDSNDASGQLTRPEPLSYPHAALLQQHPHLLQNSQFIAAAAAQHHQNHHQHQHQQHQHILHHSTANHTHPNSHLLADFHPLRPQISNLVGLPTTLQAASNLQRLPSPASSPLSLPTSPLQPHSEQPQLLSPVQPQHQHQQQQHSVQQTFSSANASTVSGSVALSSQQQHHLLSTPPSSMLSSGPHTLPHTTQMARCSPSSVLPTPHDMDLERIKLVAAQAVAVRSTVSLSSAASASSTSTPAAASGLCLPPSSSRPDLSDYGFRIQLGGLAAAAAAAAATSRQIAAANYARSDTSEELNVDGNDEDSNDGSHGTPTACPVDLTRSVQTSTSTASSVTNASMEKEATKRLAFSVENILDPNKFTGRTGSLGHYAGRGWGSSSSNADRDDEMHDDEHSEDMSAHDLNDMDQDDMCDDGMSSDIDDPASETDSKKGGSRNGDGKSQGGSGGGSKPRRARTAFTYEQLVSLENKFKTTRYLSVCERLNLALSLSLTETQVKIWFQNRRTKWKKQNPGMDVNSPTIPPPPAGGGFGPGAYASSLLYSHAVPYPPYAPYFHPLGTHHLSHSHS</sequence>
<dbReference type="InterPro" id="IPR050394">
    <property type="entry name" value="Homeobox_NK-like"/>
</dbReference>
<name>A0A0K8UEZ3_BACLA</name>
<feature type="compositionally biased region" description="Acidic residues" evidence="7">
    <location>
        <begin position="508"/>
        <end position="521"/>
    </location>
</feature>
<feature type="region of interest" description="Disordered" evidence="7">
    <location>
        <begin position="101"/>
        <end position="123"/>
    </location>
</feature>
<feature type="region of interest" description="Disordered" evidence="7">
    <location>
        <begin position="32"/>
        <end position="65"/>
    </location>
</feature>
<dbReference type="SMART" id="SM00389">
    <property type="entry name" value="HOX"/>
    <property type="match status" value="1"/>
</dbReference>
<feature type="compositionally biased region" description="Low complexity" evidence="7">
    <location>
        <begin position="317"/>
        <end position="360"/>
    </location>
</feature>
<dbReference type="InterPro" id="IPR017970">
    <property type="entry name" value="Homeobox_CS"/>
</dbReference>
<keyword evidence="2 5" id="KW-0238">DNA-binding</keyword>
<dbReference type="Gene3D" id="1.10.10.60">
    <property type="entry name" value="Homeodomain-like"/>
    <property type="match status" value="1"/>
</dbReference>
<feature type="DNA-binding region" description="Homeobox" evidence="5">
    <location>
        <begin position="665"/>
        <end position="724"/>
    </location>
</feature>
<dbReference type="PROSITE" id="PS50071">
    <property type="entry name" value="HOMEOBOX_2"/>
    <property type="match status" value="1"/>
</dbReference>
<feature type="compositionally biased region" description="Low complexity" evidence="7">
    <location>
        <begin position="536"/>
        <end position="553"/>
    </location>
</feature>
<dbReference type="SUPFAM" id="SSF46689">
    <property type="entry name" value="Homeodomain-like"/>
    <property type="match status" value="1"/>
</dbReference>
<evidence type="ECO:0000256" key="5">
    <source>
        <dbReference type="PROSITE-ProRule" id="PRU00108"/>
    </source>
</evidence>
<dbReference type="InterPro" id="IPR020479">
    <property type="entry name" value="HD_metazoa"/>
</dbReference>
<dbReference type="PANTHER" id="PTHR24340">
    <property type="entry name" value="HOMEOBOX PROTEIN NKX"/>
    <property type="match status" value="1"/>
</dbReference>
<feature type="compositionally biased region" description="Low complexity" evidence="7">
    <location>
        <begin position="166"/>
        <end position="183"/>
    </location>
</feature>
<evidence type="ECO:0000256" key="2">
    <source>
        <dbReference type="ARBA" id="ARBA00023125"/>
    </source>
</evidence>
<evidence type="ECO:0000256" key="7">
    <source>
        <dbReference type="SAM" id="MobiDB-lite"/>
    </source>
</evidence>
<dbReference type="InterPro" id="IPR009057">
    <property type="entry name" value="Homeodomain-like_sf"/>
</dbReference>
<evidence type="ECO:0000256" key="4">
    <source>
        <dbReference type="ARBA" id="ARBA00023242"/>
    </source>
</evidence>
<dbReference type="AlphaFoldDB" id="A0A0K8UEZ3"/>
<keyword evidence="4 5" id="KW-0539">Nucleus</keyword>
<dbReference type="GO" id="GO:0030154">
    <property type="term" value="P:cell differentiation"/>
    <property type="evidence" value="ECO:0007669"/>
    <property type="project" value="TreeGrafter"/>
</dbReference>
<dbReference type="Pfam" id="PF00046">
    <property type="entry name" value="Homeodomain"/>
    <property type="match status" value="1"/>
</dbReference>
<dbReference type="PRINTS" id="PR00024">
    <property type="entry name" value="HOMEOBOX"/>
</dbReference>
<dbReference type="InterPro" id="IPR001356">
    <property type="entry name" value="HD"/>
</dbReference>
<reference evidence="9" key="1">
    <citation type="submission" date="2015-06" db="EMBL/GenBank/DDBJ databases">
        <authorList>
            <person name="Hoefler B.C."/>
            <person name="Straight P.D."/>
        </authorList>
    </citation>
    <scope>NUCLEOTIDE SEQUENCE</scope>
</reference>
<feature type="compositionally biased region" description="Basic and acidic residues" evidence="7">
    <location>
        <begin position="154"/>
        <end position="165"/>
    </location>
</feature>
<feature type="region of interest" description="Disordered" evidence="7">
    <location>
        <begin position="253"/>
        <end position="288"/>
    </location>
</feature>
<proteinExistence type="predicted"/>
<dbReference type="GO" id="GO:0000978">
    <property type="term" value="F:RNA polymerase II cis-regulatory region sequence-specific DNA binding"/>
    <property type="evidence" value="ECO:0007669"/>
    <property type="project" value="TreeGrafter"/>
</dbReference>
<accession>A0A0K8UEZ3</accession>
<dbReference type="OrthoDB" id="6159439at2759"/>
<evidence type="ECO:0000313" key="9">
    <source>
        <dbReference type="EMBL" id="JAI25161.1"/>
    </source>
</evidence>
<feature type="region of interest" description="Disordered" evidence="7">
    <location>
        <begin position="149"/>
        <end position="228"/>
    </location>
</feature>
<feature type="compositionally biased region" description="Basic and acidic residues" evidence="7">
    <location>
        <begin position="597"/>
        <end position="618"/>
    </location>
</feature>
<feature type="compositionally biased region" description="Low complexity" evidence="7">
    <location>
        <begin position="49"/>
        <end position="63"/>
    </location>
</feature>